<sequence>MLHYSVYSMDLFIKKEHQC</sequence>
<organism evidence="1">
    <name type="scientific">Arundo donax</name>
    <name type="common">Giant reed</name>
    <name type="synonym">Donax arundinaceus</name>
    <dbReference type="NCBI Taxonomy" id="35708"/>
    <lineage>
        <taxon>Eukaryota</taxon>
        <taxon>Viridiplantae</taxon>
        <taxon>Streptophyta</taxon>
        <taxon>Embryophyta</taxon>
        <taxon>Tracheophyta</taxon>
        <taxon>Spermatophyta</taxon>
        <taxon>Magnoliopsida</taxon>
        <taxon>Liliopsida</taxon>
        <taxon>Poales</taxon>
        <taxon>Poaceae</taxon>
        <taxon>PACMAD clade</taxon>
        <taxon>Arundinoideae</taxon>
        <taxon>Arundineae</taxon>
        <taxon>Arundo</taxon>
    </lineage>
</organism>
<dbReference type="EMBL" id="GBRH01258275">
    <property type="protein sequence ID" value="JAD39620.1"/>
    <property type="molecule type" value="Transcribed_RNA"/>
</dbReference>
<proteinExistence type="predicted"/>
<protein>
    <submittedName>
        <fullName evidence="1">Uncharacterized protein</fullName>
    </submittedName>
</protein>
<accession>A0A0A8ZSA4</accession>
<reference evidence="1" key="2">
    <citation type="journal article" date="2015" name="Data Brief">
        <title>Shoot transcriptome of the giant reed, Arundo donax.</title>
        <authorList>
            <person name="Barrero R.A."/>
            <person name="Guerrero F.D."/>
            <person name="Moolhuijzen P."/>
            <person name="Goolsby J.A."/>
            <person name="Tidwell J."/>
            <person name="Bellgard S.E."/>
            <person name="Bellgard M.I."/>
        </authorList>
    </citation>
    <scope>NUCLEOTIDE SEQUENCE</scope>
    <source>
        <tissue evidence="1">Shoot tissue taken approximately 20 cm above the soil surface</tissue>
    </source>
</reference>
<dbReference type="AlphaFoldDB" id="A0A0A8ZSA4"/>
<reference evidence="1" key="1">
    <citation type="submission" date="2014-09" db="EMBL/GenBank/DDBJ databases">
        <authorList>
            <person name="Magalhaes I.L.F."/>
            <person name="Oliveira U."/>
            <person name="Santos F.R."/>
            <person name="Vidigal T.H.D.A."/>
            <person name="Brescovit A.D."/>
            <person name="Santos A.J."/>
        </authorList>
    </citation>
    <scope>NUCLEOTIDE SEQUENCE</scope>
    <source>
        <tissue evidence="1">Shoot tissue taken approximately 20 cm above the soil surface</tissue>
    </source>
</reference>
<name>A0A0A8ZSA4_ARUDO</name>
<evidence type="ECO:0000313" key="1">
    <source>
        <dbReference type="EMBL" id="JAD39620.1"/>
    </source>
</evidence>